<reference evidence="1 2" key="1">
    <citation type="submission" date="2017-03" db="EMBL/GenBank/DDBJ databases">
        <title>Complete genome sequence of Candidatus 'Thiodictyon syntrophicum' sp. nov. strain Cad16T, a photolithoautotroph purple sulfur bacterium isolated from an alpine meromictic lake.</title>
        <authorList>
            <person name="Luedin S.M."/>
            <person name="Pothier J.F."/>
            <person name="Danza F."/>
            <person name="Storelli N."/>
            <person name="Wittwer M."/>
            <person name="Tonolla M."/>
        </authorList>
    </citation>
    <scope>NUCLEOTIDE SEQUENCE [LARGE SCALE GENOMIC DNA]</scope>
    <source>
        <strain evidence="1 2">Cad16T</strain>
    </source>
</reference>
<dbReference type="KEGG" id="tsy:THSYN_25500"/>
<gene>
    <name evidence="1" type="ORF">THSYN_25500</name>
</gene>
<dbReference type="EMBL" id="CP020370">
    <property type="protein sequence ID" value="AUB83956.1"/>
    <property type="molecule type" value="Genomic_DNA"/>
</dbReference>
<sequence>MAALDDTEAVVRAATDFDWSRFDLRLPKAEAVIAGLRALPRHPLVWPAGGWGKSAAPGREDAFTAGAQRLMGSVARGLDPARSGGPPRLSSLGLGAQNLAGPGRIVADYFEQFGRIFQALDPAPAGITTGPLPGAYAAAATDLSAFLRVIGDHWSDAWSVTMIGPPPGPGLTETITPRTLLGKTLFTDRGTGYRANEVARLWGLDLAAARRLQPGGRNDCGGQAFEQPGREYRIDCFAYAPVSGSGPGAKGRGAAVLAELRIVYSSRTGALSERSPPAEIWYAFAVPAGASPAERDRYQRATQDALRAALKDADLSVSGAASDQGFRIKGKGQAWKLTAPLIDHHLADRDWVVMRVLAD</sequence>
<evidence type="ECO:0000313" key="1">
    <source>
        <dbReference type="EMBL" id="AUB83956.1"/>
    </source>
</evidence>
<evidence type="ECO:0000313" key="2">
    <source>
        <dbReference type="Proteomes" id="UP000232638"/>
    </source>
</evidence>
<dbReference type="AlphaFoldDB" id="A0A2K8UEF3"/>
<keyword evidence="2" id="KW-1185">Reference proteome</keyword>
<accession>A0A2K8UEF3</accession>
<dbReference type="Proteomes" id="UP000232638">
    <property type="component" value="Chromosome"/>
</dbReference>
<proteinExistence type="predicted"/>
<organism evidence="1 2">
    <name type="scientific">Candidatus Thiodictyon syntrophicum</name>
    <dbReference type="NCBI Taxonomy" id="1166950"/>
    <lineage>
        <taxon>Bacteria</taxon>
        <taxon>Pseudomonadati</taxon>
        <taxon>Pseudomonadota</taxon>
        <taxon>Gammaproteobacteria</taxon>
        <taxon>Chromatiales</taxon>
        <taxon>Chromatiaceae</taxon>
        <taxon>Thiodictyon</taxon>
    </lineage>
</organism>
<protein>
    <submittedName>
        <fullName evidence="1">Uncharacterized protein</fullName>
    </submittedName>
</protein>
<name>A0A2K8UEF3_9GAMM</name>